<keyword evidence="7" id="KW-1185">Reference proteome</keyword>
<keyword evidence="2" id="KW-0813">Transport</keyword>
<evidence type="ECO:0000313" key="6">
    <source>
        <dbReference type="EMBL" id="KAG7663865.1"/>
    </source>
</evidence>
<evidence type="ECO:0000256" key="2">
    <source>
        <dbReference type="ARBA" id="ARBA00022448"/>
    </source>
</evidence>
<dbReference type="GO" id="GO:0015031">
    <property type="term" value="P:protein transport"/>
    <property type="evidence" value="ECO:0007669"/>
    <property type="project" value="UniProtKB-KW"/>
</dbReference>
<dbReference type="GO" id="GO:0006914">
    <property type="term" value="P:autophagy"/>
    <property type="evidence" value="ECO:0007669"/>
    <property type="project" value="TreeGrafter"/>
</dbReference>
<comment type="subcellular location">
    <subcellularLocation>
        <location evidence="1">Cytoplasm</location>
    </subcellularLocation>
</comment>
<comment type="caution">
    <text evidence="6">The sequence shown here is derived from an EMBL/GenBank/DDBJ whole genome shotgun (WGS) entry which is preliminary data.</text>
</comment>
<dbReference type="PANTHER" id="PTHR12894">
    <property type="entry name" value="CNH DOMAIN CONTAINING"/>
    <property type="match status" value="1"/>
</dbReference>
<dbReference type="PANTHER" id="PTHR12894:SF27">
    <property type="entry name" value="TRANSFORMING GROWTH FACTOR-BETA RECEPTOR-ASSOCIATED PROTEIN 1"/>
    <property type="match status" value="1"/>
</dbReference>
<dbReference type="GO" id="GO:0034058">
    <property type="term" value="P:endosomal vesicle fusion"/>
    <property type="evidence" value="ECO:0007669"/>
    <property type="project" value="TreeGrafter"/>
</dbReference>
<dbReference type="GO" id="GO:0005737">
    <property type="term" value="C:cytoplasm"/>
    <property type="evidence" value="ECO:0007669"/>
    <property type="project" value="UniProtKB-SubCell"/>
</dbReference>
<protein>
    <recommendedName>
        <fullName evidence="5">CNH domain-containing protein</fullName>
    </recommendedName>
</protein>
<keyword evidence="3" id="KW-0963">Cytoplasm</keyword>
<sequence length="924" mass="106301">MEEGEEEDNRRSMDYQISPLLTDIPLEENEQITAISSYNQINVYIGTNQGRILHYHHFEDVKEYILISQLEISNDLPKHPIDKIICLPNSQRMLILSNRITTFHSLPELSPSHERKMKNINHIEIIDITTKESDSVLVLSPSKIRIVQFQENQIKVAREVNYSGAITGTSYKTSNGGIIVSVANQDNYDILDIDNSRKIPLFGYKNDSEVVVNPCIRAFYAQDSRQEEFLLTISSDSQTSIAMFINTSGDVTRGTLTWVGDGYPNGGVEIDWPYSFGVFNNEKSKLIVSSLNTLETDIIMTLEGFSKSVQIQSRDPISDDKEETGQFKIDHISQVSFQDSSLDPILSWKDIISGDVQPPQCLETSSIILSNGRQVWSIHQRNHILKIQKEFEKSVDENQHEAFSTNNSLANYQGIMKHYMCHLLLLASLACKDQEKTLEYLTLEEGEALIISPELTLFLIGGKEYKYKGIYLGIEKFVEEWKVERDTSLLKLYIQTIQPRYLTSELRNEYYSSCDQEEEVLDFFTGDVNSWNIYDDANKSLIQIIAEKGFQHAVCEVYNILIGKELPDKNDIVHDYSVYLCENLATGNKTLDRAISLLSSGWLSDKDYGKLLVGVLKLDKDRGFAFIRSNKKYLDINRAVMKDLSKDEKGQEQFAILQLELLEASYLRDEGNTALLRELIELTMSTLMSSEVYTKEVQEAFSTLQDQFRQINSLENDRWPKITWPDFVWISGQYKQHKVFLEMYLKSIELCLTKINVLDGIVIPEHDIFNYHRYIMNNDIIEFFNFCDYSNTESVAITGKISIPKKTFYSKDLQPFEDDLDLSEIRSNLIQIFKLYLNVFDSGQSVEPCIKHFVESYSGKYLMPTEVLDLVPDNFPLSYLIKFLGQAIVELQSKSREQIFQKAITRNEGTRLKKLYKEFLSTSI</sequence>
<accession>A0A8J5QX35</accession>
<proteinExistence type="predicted"/>
<evidence type="ECO:0000259" key="5">
    <source>
        <dbReference type="PROSITE" id="PS50219"/>
    </source>
</evidence>
<organism evidence="6 7">
    <name type="scientific">[Candida] subhashii</name>
    <dbReference type="NCBI Taxonomy" id="561895"/>
    <lineage>
        <taxon>Eukaryota</taxon>
        <taxon>Fungi</taxon>
        <taxon>Dikarya</taxon>
        <taxon>Ascomycota</taxon>
        <taxon>Saccharomycotina</taxon>
        <taxon>Pichiomycetes</taxon>
        <taxon>Debaryomycetaceae</taxon>
        <taxon>Spathaspora</taxon>
    </lineage>
</organism>
<evidence type="ECO:0000256" key="3">
    <source>
        <dbReference type="ARBA" id="ARBA00022490"/>
    </source>
</evidence>
<dbReference type="InterPro" id="IPR032914">
    <property type="entry name" value="Vam6/VPS39/TRAP1"/>
</dbReference>
<gene>
    <name evidence="6" type="ORF">J8A68_002614</name>
</gene>
<feature type="domain" description="CNH" evidence="5">
    <location>
        <begin position="29"/>
        <end position="324"/>
    </location>
</feature>
<evidence type="ECO:0000313" key="7">
    <source>
        <dbReference type="Proteomes" id="UP000694255"/>
    </source>
</evidence>
<dbReference type="GeneID" id="73469415"/>
<reference evidence="6 7" key="1">
    <citation type="journal article" date="2021" name="DNA Res.">
        <title>Genome analysis of Candida subhashii reveals its hybrid nature and dual mitochondrial genome conformations.</title>
        <authorList>
            <person name="Mixao V."/>
            <person name="Hegedusova E."/>
            <person name="Saus E."/>
            <person name="Pryszcz L.P."/>
            <person name="Cillingova A."/>
            <person name="Nosek J."/>
            <person name="Gabaldon T."/>
        </authorList>
    </citation>
    <scope>NUCLEOTIDE SEQUENCE [LARGE SCALE GENOMIC DNA]</scope>
    <source>
        <strain evidence="6 7">CBS 10753</strain>
    </source>
</reference>
<dbReference type="PROSITE" id="PS50219">
    <property type="entry name" value="CNH"/>
    <property type="match status" value="1"/>
</dbReference>
<dbReference type="GO" id="GO:0016020">
    <property type="term" value="C:membrane"/>
    <property type="evidence" value="ECO:0007669"/>
    <property type="project" value="TreeGrafter"/>
</dbReference>
<keyword evidence="4" id="KW-0653">Protein transport</keyword>
<dbReference type="RefSeq" id="XP_049264097.1">
    <property type="nucleotide sequence ID" value="XM_049406383.1"/>
</dbReference>
<name>A0A8J5QX35_9ASCO</name>
<dbReference type="InterPro" id="IPR001180">
    <property type="entry name" value="CNH_dom"/>
</dbReference>
<evidence type="ECO:0000256" key="1">
    <source>
        <dbReference type="ARBA" id="ARBA00004496"/>
    </source>
</evidence>
<dbReference type="OrthoDB" id="5325112at2759"/>
<dbReference type="Proteomes" id="UP000694255">
    <property type="component" value="Unassembled WGS sequence"/>
</dbReference>
<dbReference type="EMBL" id="JAGSYN010000115">
    <property type="protein sequence ID" value="KAG7663865.1"/>
    <property type="molecule type" value="Genomic_DNA"/>
</dbReference>
<dbReference type="AlphaFoldDB" id="A0A8J5QX35"/>
<evidence type="ECO:0000256" key="4">
    <source>
        <dbReference type="ARBA" id="ARBA00022927"/>
    </source>
</evidence>